<reference evidence="2" key="1">
    <citation type="submission" date="2012-09" db="EMBL/GenBank/DDBJ databases">
        <authorList>
            <person name="Martin A.A."/>
        </authorList>
    </citation>
    <scope>NUCLEOTIDE SEQUENCE</scope>
</reference>
<organism evidence="2 3">
    <name type="scientific">Angiostrongylus cantonensis</name>
    <name type="common">Rat lungworm</name>
    <dbReference type="NCBI Taxonomy" id="6313"/>
    <lineage>
        <taxon>Eukaryota</taxon>
        <taxon>Metazoa</taxon>
        <taxon>Ecdysozoa</taxon>
        <taxon>Nematoda</taxon>
        <taxon>Chromadorea</taxon>
        <taxon>Rhabditida</taxon>
        <taxon>Rhabditina</taxon>
        <taxon>Rhabditomorpha</taxon>
        <taxon>Strongyloidea</taxon>
        <taxon>Metastrongylidae</taxon>
        <taxon>Angiostrongylus</taxon>
    </lineage>
</organism>
<name>A0A0K0DCC0_ANGCA</name>
<accession>A0A0K0DCC0</accession>
<reference evidence="3" key="2">
    <citation type="submission" date="2017-02" db="UniProtKB">
        <authorList>
            <consortium name="WormBaseParasite"/>
        </authorList>
    </citation>
    <scope>IDENTIFICATION</scope>
</reference>
<evidence type="ECO:0000313" key="2">
    <source>
        <dbReference type="Proteomes" id="UP000035642"/>
    </source>
</evidence>
<feature type="compositionally biased region" description="Low complexity" evidence="1">
    <location>
        <begin position="51"/>
        <end position="64"/>
    </location>
</feature>
<evidence type="ECO:0000313" key="3">
    <source>
        <dbReference type="WBParaSite" id="ACAC_0000819201-mRNA-1"/>
    </source>
</evidence>
<dbReference type="Proteomes" id="UP000035642">
    <property type="component" value="Unassembled WGS sequence"/>
</dbReference>
<evidence type="ECO:0000256" key="1">
    <source>
        <dbReference type="SAM" id="MobiDB-lite"/>
    </source>
</evidence>
<dbReference type="AlphaFoldDB" id="A0A0K0DCC0"/>
<keyword evidence="2" id="KW-1185">Reference proteome</keyword>
<proteinExistence type="predicted"/>
<sequence length="88" mass="9699">MTSQFTKLFSFILANVHDPAVPDDAVRLFINISNTLDELSRSAVGLETTTSRRPSAPASLPPTTVVDPLHYRTPRKDPEPNPQRKISG</sequence>
<protein>
    <submittedName>
        <fullName evidence="3">Uncharacterized protein</fullName>
    </submittedName>
</protein>
<feature type="region of interest" description="Disordered" evidence="1">
    <location>
        <begin position="45"/>
        <end position="88"/>
    </location>
</feature>
<dbReference type="WBParaSite" id="ACAC_0000819201-mRNA-1">
    <property type="protein sequence ID" value="ACAC_0000819201-mRNA-1"/>
    <property type="gene ID" value="ACAC_0000819201"/>
</dbReference>